<dbReference type="OrthoDB" id="9814001at2"/>
<feature type="transmembrane region" description="Helical" evidence="6">
    <location>
        <begin position="49"/>
        <end position="67"/>
    </location>
</feature>
<evidence type="ECO:0000313" key="9">
    <source>
        <dbReference type="Proteomes" id="UP000019270"/>
    </source>
</evidence>
<keyword evidence="3 6" id="KW-0812">Transmembrane</keyword>
<dbReference type="PANTHER" id="PTHR23531:SF1">
    <property type="entry name" value="QUINOLENE RESISTANCE PROTEIN NORA"/>
    <property type="match status" value="1"/>
</dbReference>
<dbReference type="GO" id="GO:0005886">
    <property type="term" value="C:plasma membrane"/>
    <property type="evidence" value="ECO:0007669"/>
    <property type="project" value="UniProtKB-SubCell"/>
</dbReference>
<comment type="caution">
    <text evidence="8">The sequence shown here is derived from an EMBL/GenBank/DDBJ whole genome shotgun (WGS) entry which is preliminary data.</text>
</comment>
<sequence>MNQPNPKLWTKDFIIVSSVNFFLTLIFYLLMVSIAVFAVDYYSATTSQAGLVTGIFIIGTLIGRLYIGRAINNIGRKKTLFIGLIFFTLTTLLYFVNIGIAFLLITRFIHGIALGVASTATGTIAAQIIPAARKGEGIGYFSMSTTLATAVGPFIGLLMMQKVSFQLIFAFCLAIGIIALITSFFLYVPAIETSGVKKQGFQISSFIEPKAVPIAFITLAIAFGYSGVLSFINFYAIEVDLVKAASFFFLIYSAAVLVSRPFTGRLMDLKGANYVMYPAFILFAAGMFVLSTANSSFTLLLAGALIGLGFGNMQSCTQAVAVKLTPAHRMGLATSTFFIFLDAGLGFGPYLLGFIIPITGYGRLYGMMAMFVLLAAILYYFLHGKKETMQKRFLKETA</sequence>
<evidence type="ECO:0000313" key="8">
    <source>
        <dbReference type="EMBL" id="EWG11097.1"/>
    </source>
</evidence>
<dbReference type="Gene3D" id="1.20.1250.20">
    <property type="entry name" value="MFS general substrate transporter like domains"/>
    <property type="match status" value="2"/>
</dbReference>
<organism evidence="8 9">
    <name type="scientific">Cytobacillus firmus DS1</name>
    <dbReference type="NCBI Taxonomy" id="1307436"/>
    <lineage>
        <taxon>Bacteria</taxon>
        <taxon>Bacillati</taxon>
        <taxon>Bacillota</taxon>
        <taxon>Bacilli</taxon>
        <taxon>Bacillales</taxon>
        <taxon>Bacillaceae</taxon>
        <taxon>Cytobacillus</taxon>
    </lineage>
</organism>
<evidence type="ECO:0000256" key="2">
    <source>
        <dbReference type="ARBA" id="ARBA00022448"/>
    </source>
</evidence>
<feature type="transmembrane region" description="Helical" evidence="6">
    <location>
        <begin position="108"/>
        <end position="126"/>
    </location>
</feature>
<dbReference type="eggNOG" id="COG2814">
    <property type="taxonomic scope" value="Bacteria"/>
</dbReference>
<evidence type="ECO:0000256" key="1">
    <source>
        <dbReference type="ARBA" id="ARBA00004651"/>
    </source>
</evidence>
<dbReference type="InterPro" id="IPR005829">
    <property type="entry name" value="Sugar_transporter_CS"/>
</dbReference>
<dbReference type="SUPFAM" id="SSF103473">
    <property type="entry name" value="MFS general substrate transporter"/>
    <property type="match status" value="1"/>
</dbReference>
<dbReference type="InterPro" id="IPR020846">
    <property type="entry name" value="MFS_dom"/>
</dbReference>
<feature type="transmembrane region" description="Helical" evidence="6">
    <location>
        <begin position="12"/>
        <end position="37"/>
    </location>
</feature>
<evidence type="ECO:0000256" key="3">
    <source>
        <dbReference type="ARBA" id="ARBA00022692"/>
    </source>
</evidence>
<protein>
    <submittedName>
        <fullName evidence="8">Major facilitator superfamily protein</fullName>
    </submittedName>
</protein>
<dbReference type="Pfam" id="PF07690">
    <property type="entry name" value="MFS_1"/>
    <property type="match status" value="1"/>
</dbReference>
<feature type="transmembrane region" description="Helical" evidence="6">
    <location>
        <begin position="274"/>
        <end position="293"/>
    </location>
</feature>
<dbReference type="CDD" id="cd17489">
    <property type="entry name" value="MFS_YfcJ_like"/>
    <property type="match status" value="1"/>
</dbReference>
<reference evidence="8 9" key="2">
    <citation type="journal article" date="2016" name="Sci. Rep.">
        <title>A novel serine protease, Sep1, from Bacillus firmus DS-1 has nematicidal activity and degrades multiple intestinal-associated nematode proteins.</title>
        <authorList>
            <person name="Geng C."/>
            <person name="Nie X."/>
            <person name="Tang Z."/>
            <person name="Zhang Y."/>
            <person name="Lin J."/>
            <person name="Sun M."/>
            <person name="Peng D."/>
        </authorList>
    </citation>
    <scope>NUCLEOTIDE SEQUENCE [LARGE SCALE GENOMIC DNA]</scope>
    <source>
        <strain evidence="8 9">DS1</strain>
    </source>
</reference>
<dbReference type="InterPro" id="IPR052714">
    <property type="entry name" value="MFS_Exporter"/>
</dbReference>
<accession>W7L760</accession>
<evidence type="ECO:0000256" key="6">
    <source>
        <dbReference type="SAM" id="Phobius"/>
    </source>
</evidence>
<reference evidence="9" key="1">
    <citation type="submission" date="2013-03" db="EMBL/GenBank/DDBJ databases">
        <title>Draft genome sequence of Bacillus firmus DS1.</title>
        <authorList>
            <person name="Peng D."/>
            <person name="Zhu L."/>
            <person name="Sun M."/>
        </authorList>
    </citation>
    <scope>NUCLEOTIDE SEQUENCE [LARGE SCALE GENOMIC DNA]</scope>
    <source>
        <strain evidence="9">DS1</strain>
    </source>
</reference>
<evidence type="ECO:0000259" key="7">
    <source>
        <dbReference type="PROSITE" id="PS50850"/>
    </source>
</evidence>
<feature type="transmembrane region" description="Helical" evidence="6">
    <location>
        <begin position="241"/>
        <end position="262"/>
    </location>
</feature>
<feature type="transmembrane region" description="Helical" evidence="6">
    <location>
        <begin position="336"/>
        <end position="358"/>
    </location>
</feature>
<dbReference type="AlphaFoldDB" id="W7L760"/>
<comment type="subcellular location">
    <subcellularLocation>
        <location evidence="1">Cell membrane</location>
        <topology evidence="1">Multi-pass membrane protein</topology>
    </subcellularLocation>
</comment>
<dbReference type="InterPro" id="IPR036259">
    <property type="entry name" value="MFS_trans_sf"/>
</dbReference>
<feature type="transmembrane region" description="Helical" evidence="6">
    <location>
        <begin position="79"/>
        <end position="102"/>
    </location>
</feature>
<keyword evidence="2" id="KW-0813">Transport</keyword>
<evidence type="ECO:0000256" key="5">
    <source>
        <dbReference type="ARBA" id="ARBA00023136"/>
    </source>
</evidence>
<keyword evidence="5 6" id="KW-0472">Membrane</keyword>
<evidence type="ECO:0000256" key="4">
    <source>
        <dbReference type="ARBA" id="ARBA00022989"/>
    </source>
</evidence>
<feature type="transmembrane region" description="Helical" evidence="6">
    <location>
        <begin position="364"/>
        <end position="382"/>
    </location>
</feature>
<proteinExistence type="predicted"/>
<dbReference type="GO" id="GO:0022857">
    <property type="term" value="F:transmembrane transporter activity"/>
    <property type="evidence" value="ECO:0007669"/>
    <property type="project" value="InterPro"/>
</dbReference>
<feature type="transmembrane region" description="Helical" evidence="6">
    <location>
        <begin position="138"/>
        <end position="159"/>
    </location>
</feature>
<dbReference type="Proteomes" id="UP000019270">
    <property type="component" value="Unassembled WGS sequence"/>
</dbReference>
<name>W7L760_CYTFI</name>
<dbReference type="RefSeq" id="WP_035329868.1">
    <property type="nucleotide sequence ID" value="NZ_APVL01000007.1"/>
</dbReference>
<feature type="transmembrane region" description="Helical" evidence="6">
    <location>
        <begin position="165"/>
        <end position="190"/>
    </location>
</feature>
<dbReference type="PANTHER" id="PTHR23531">
    <property type="entry name" value="QUINOLENE RESISTANCE PROTEIN NORA"/>
    <property type="match status" value="1"/>
</dbReference>
<dbReference type="InterPro" id="IPR011701">
    <property type="entry name" value="MFS"/>
</dbReference>
<dbReference type="EMBL" id="APVL01000007">
    <property type="protein sequence ID" value="EWG11097.1"/>
    <property type="molecule type" value="Genomic_DNA"/>
</dbReference>
<feature type="transmembrane region" description="Helical" evidence="6">
    <location>
        <begin position="299"/>
        <end position="324"/>
    </location>
</feature>
<dbReference type="PROSITE" id="PS50850">
    <property type="entry name" value="MFS"/>
    <property type="match status" value="1"/>
</dbReference>
<gene>
    <name evidence="8" type="ORF">PBF_11412</name>
</gene>
<keyword evidence="4 6" id="KW-1133">Transmembrane helix</keyword>
<feature type="domain" description="Major facilitator superfamily (MFS) profile" evidence="7">
    <location>
        <begin position="12"/>
        <end position="387"/>
    </location>
</feature>
<feature type="transmembrane region" description="Helical" evidence="6">
    <location>
        <begin position="211"/>
        <end position="235"/>
    </location>
</feature>
<dbReference type="PROSITE" id="PS00217">
    <property type="entry name" value="SUGAR_TRANSPORT_2"/>
    <property type="match status" value="1"/>
</dbReference>
<dbReference type="PATRIC" id="fig|1307436.3.peg.2438"/>